<reference evidence="1 2" key="1">
    <citation type="journal article" date="2019" name="Environ. Microbiol.">
        <title>Species interactions and distinct microbial communities in high Arctic permafrost affected cryosols are associated with the CH4 and CO2 gas fluxes.</title>
        <authorList>
            <person name="Altshuler I."/>
            <person name="Hamel J."/>
            <person name="Turney S."/>
            <person name="Magnuson E."/>
            <person name="Levesque R."/>
            <person name="Greer C."/>
            <person name="Whyte L.G."/>
        </authorList>
    </citation>
    <scope>NUCLEOTIDE SEQUENCE [LARGE SCALE GENOMIC DNA]</scope>
    <source>
        <strain evidence="1 2">S5.1</strain>
    </source>
</reference>
<dbReference type="Proteomes" id="UP000318413">
    <property type="component" value="Unassembled WGS sequence"/>
</dbReference>
<comment type="caution">
    <text evidence="1">The sequence shown here is derived from an EMBL/GenBank/DDBJ whole genome shotgun (WGS) entry which is preliminary data.</text>
</comment>
<gene>
    <name evidence="1" type="ORF">EAH84_14385</name>
</gene>
<dbReference type="AlphaFoldDB" id="A0A502C3S4"/>
<evidence type="ECO:0000313" key="2">
    <source>
        <dbReference type="Proteomes" id="UP000318413"/>
    </source>
</evidence>
<dbReference type="Pfam" id="PF22284">
    <property type="entry name" value="DUF6961"/>
    <property type="match status" value="1"/>
</dbReference>
<dbReference type="EMBL" id="RCZK01000018">
    <property type="protein sequence ID" value="TPG07498.1"/>
    <property type="molecule type" value="Genomic_DNA"/>
</dbReference>
<dbReference type="OrthoDB" id="7363783at2"/>
<keyword evidence="2" id="KW-1185">Reference proteome</keyword>
<dbReference type="InterPro" id="IPR054234">
    <property type="entry name" value="DUF6961"/>
</dbReference>
<protein>
    <submittedName>
        <fullName evidence="1">Uncharacterized protein</fullName>
    </submittedName>
</protein>
<organism evidence="1 2">
    <name type="scientific">Sphingomonas oligophenolica</name>
    <dbReference type="NCBI Taxonomy" id="301154"/>
    <lineage>
        <taxon>Bacteria</taxon>
        <taxon>Pseudomonadati</taxon>
        <taxon>Pseudomonadota</taxon>
        <taxon>Alphaproteobacteria</taxon>
        <taxon>Sphingomonadales</taxon>
        <taxon>Sphingomonadaceae</taxon>
        <taxon>Sphingomonas</taxon>
    </lineage>
</organism>
<accession>A0A502C3S4</accession>
<sequence length="61" mass="7002">MTPDQERWAEAHAVLDLHGDSVFTFIAARIIELARDGDHDGVDQWRVIADRVSRLRRGTMQ</sequence>
<evidence type="ECO:0000313" key="1">
    <source>
        <dbReference type="EMBL" id="TPG07498.1"/>
    </source>
</evidence>
<proteinExistence type="predicted"/>
<name>A0A502C3S4_9SPHN</name>